<dbReference type="SUPFAM" id="SSF56672">
    <property type="entry name" value="DNA/RNA polymerases"/>
    <property type="match status" value="1"/>
</dbReference>
<keyword evidence="2" id="KW-1185">Reference proteome</keyword>
<dbReference type="Gene3D" id="3.30.70.270">
    <property type="match status" value="1"/>
</dbReference>
<reference evidence="1 2" key="1">
    <citation type="journal article" date="2017" name="Genome Biol. Evol.">
        <title>Phytophthora megakarya and P. palmivora, closely related causal agents of cacao black pod rot, underwent increases in genome sizes and gene numbers by different mechanisms.</title>
        <authorList>
            <person name="Ali S.S."/>
            <person name="Shao J."/>
            <person name="Lary D.J."/>
            <person name="Kronmiller B."/>
            <person name="Shen D."/>
            <person name="Strem M.D."/>
            <person name="Amoako-Attah I."/>
            <person name="Akrofi A.Y."/>
            <person name="Begoude B.A."/>
            <person name="Ten Hoopen G.M."/>
            <person name="Coulibaly K."/>
            <person name="Kebe B.I."/>
            <person name="Melnick R.L."/>
            <person name="Guiltinan M.J."/>
            <person name="Tyler B.M."/>
            <person name="Meinhardt L.W."/>
            <person name="Bailey B.A."/>
        </authorList>
    </citation>
    <scope>NUCLEOTIDE SEQUENCE [LARGE SCALE GENOMIC DNA]</scope>
    <source>
        <strain evidence="2">sbr112.9</strain>
    </source>
</reference>
<dbReference type="CDD" id="cd01647">
    <property type="entry name" value="RT_LTR"/>
    <property type="match status" value="1"/>
</dbReference>
<comment type="caution">
    <text evidence="1">The sequence shown here is derived from an EMBL/GenBank/DDBJ whole genome shotgun (WGS) entry which is preliminary data.</text>
</comment>
<organism evidence="1 2">
    <name type="scientific">Phytophthora palmivora</name>
    <dbReference type="NCBI Taxonomy" id="4796"/>
    <lineage>
        <taxon>Eukaryota</taxon>
        <taxon>Sar</taxon>
        <taxon>Stramenopiles</taxon>
        <taxon>Oomycota</taxon>
        <taxon>Peronosporomycetes</taxon>
        <taxon>Peronosporales</taxon>
        <taxon>Peronosporaceae</taxon>
        <taxon>Phytophthora</taxon>
    </lineage>
</organism>
<dbReference type="PANTHER" id="PTHR24559">
    <property type="entry name" value="TRANSPOSON TY3-I GAG-POL POLYPROTEIN"/>
    <property type="match status" value="1"/>
</dbReference>
<name>A0A2P4XUM9_9STRA</name>
<protein>
    <submittedName>
        <fullName evidence="1">Pol protein</fullName>
    </submittedName>
</protein>
<gene>
    <name evidence="1" type="ORF">PHPALM_14442</name>
</gene>
<dbReference type="InterPro" id="IPR043502">
    <property type="entry name" value="DNA/RNA_pol_sf"/>
</dbReference>
<dbReference type="EMBL" id="NCKW01007896">
    <property type="protein sequence ID" value="POM69284.1"/>
    <property type="molecule type" value="Genomic_DNA"/>
</dbReference>
<evidence type="ECO:0000313" key="1">
    <source>
        <dbReference type="EMBL" id="POM69284.1"/>
    </source>
</evidence>
<dbReference type="InterPro" id="IPR043128">
    <property type="entry name" value="Rev_trsase/Diguanyl_cyclase"/>
</dbReference>
<accession>A0A2P4XUM9</accession>
<dbReference type="InterPro" id="IPR053134">
    <property type="entry name" value="RNA-dir_DNA_polymerase"/>
</dbReference>
<dbReference type="Proteomes" id="UP000237271">
    <property type="component" value="Unassembled WGS sequence"/>
</dbReference>
<dbReference type="OrthoDB" id="2195278at2759"/>
<proteinExistence type="predicted"/>
<dbReference type="Gene3D" id="3.10.10.10">
    <property type="entry name" value="HIV Type 1 Reverse Transcriptase, subunit A, domain 1"/>
    <property type="match status" value="1"/>
</dbReference>
<dbReference type="PANTHER" id="PTHR24559:SF444">
    <property type="entry name" value="REVERSE TRANSCRIPTASE DOMAIN-CONTAINING PROTEIN"/>
    <property type="match status" value="1"/>
</dbReference>
<evidence type="ECO:0000313" key="2">
    <source>
        <dbReference type="Proteomes" id="UP000237271"/>
    </source>
</evidence>
<sequence>MDVYVLEEFTKQCTRGLGSEILKNPEDLVYPLVKEYSDVVSKHPPSQLPLDRGVRHEIDLAPGTSYCVTKQWHLPRELCEVIDAFFTEKAKSGMVRELKSPHSTPTFGVRKMNGKWRLVRVYNKLNNATVPAQTPIPRKNVLLNNTLDCTLYSTLDLVDGYYQILMRESDIPLTAVSTPSGMLWEWAIEYQAAINRLVTQLFKPLRTFMQTDINDIFFHSRADEGQTAMKVHFNPPSSV</sequence>
<dbReference type="AlphaFoldDB" id="A0A2P4XUM9"/>